<gene>
    <name evidence="8" type="ORF">CORC01_14321</name>
</gene>
<dbReference type="SUPFAM" id="SSF52279">
    <property type="entry name" value="Beta-D-glucan exohydrolase, C-terminal domain"/>
    <property type="match status" value="1"/>
</dbReference>
<dbReference type="Pfam" id="PF01915">
    <property type="entry name" value="Glyco_hydro_3_C"/>
    <property type="match status" value="2"/>
</dbReference>
<evidence type="ECO:0000256" key="6">
    <source>
        <dbReference type="ARBA" id="ARBA00023295"/>
    </source>
</evidence>
<comment type="caution">
    <text evidence="8">The sequence shown here is derived from an EMBL/GenBank/DDBJ whole genome shotgun (WGS) entry which is preliminary data.</text>
</comment>
<keyword evidence="6" id="KW-0326">Glycosidase</keyword>
<dbReference type="RefSeq" id="XP_022467562.1">
    <property type="nucleotide sequence ID" value="XM_022625932.1"/>
</dbReference>
<dbReference type="InterPro" id="IPR013783">
    <property type="entry name" value="Ig-like_fold"/>
</dbReference>
<dbReference type="PANTHER" id="PTHR42715">
    <property type="entry name" value="BETA-GLUCOSIDASE"/>
    <property type="match status" value="1"/>
</dbReference>
<dbReference type="Pfam" id="PF14310">
    <property type="entry name" value="Fn3-like"/>
    <property type="match status" value="1"/>
</dbReference>
<evidence type="ECO:0000256" key="4">
    <source>
        <dbReference type="ARBA" id="ARBA00022801"/>
    </source>
</evidence>
<evidence type="ECO:0000313" key="8">
    <source>
        <dbReference type="EMBL" id="OHE90385.1"/>
    </source>
</evidence>
<dbReference type="PROSITE" id="PS51820">
    <property type="entry name" value="PA14"/>
    <property type="match status" value="1"/>
</dbReference>
<dbReference type="GeneID" id="34567442"/>
<evidence type="ECO:0000256" key="3">
    <source>
        <dbReference type="ARBA" id="ARBA00012744"/>
    </source>
</evidence>
<dbReference type="Gene3D" id="2.60.120.260">
    <property type="entry name" value="Galactose-binding domain-like"/>
    <property type="match status" value="1"/>
</dbReference>
<keyword evidence="9" id="KW-1185">Reference proteome</keyword>
<evidence type="ECO:0000259" key="7">
    <source>
        <dbReference type="PROSITE" id="PS51820"/>
    </source>
</evidence>
<sequence>MKLERNASMVEHLPSSNLVCYHDLSPELTTEERYSFPARKLIIPKTSEAYRLFLFSCGPGKLILDGKAIVDIEREWWSIMSFLFMSYDSPEEQLDVTLEAGRSYELVLESPSREPKPHNLTYVGMLEREEEAIELVRTSDVAIVVIGRDQDREMETSDMASMDLPGRSNELIFAVAKTRSRLFFNVWYQGQKQGNSLADVLLGTAPPCGKLPITSPHRIEDIRSFNNHFEETDVVHYGENIYLRYKRYDHCKIDPLFPFGSGCSYTTFEYTNLRLNTNMLEETGRIEFYVSPVSRPRLGRPPKELKGWDKALVHPGETVIARTTLDKVSVSYRDNSVQKWMVAGNA</sequence>
<reference evidence="8 9" key="1">
    <citation type="submission" date="2016-09" db="EMBL/GenBank/DDBJ databases">
        <authorList>
            <person name="Capua I."/>
            <person name="De Benedictis P."/>
            <person name="Joannis T."/>
            <person name="Lombin L.H."/>
            <person name="Cattoli G."/>
        </authorList>
    </citation>
    <scope>NUCLEOTIDE SEQUENCE [LARGE SCALE GENOMIC DNA]</scope>
    <source>
        <strain evidence="8 9">IMI 309357</strain>
    </source>
</reference>
<dbReference type="OrthoDB" id="47059at2759"/>
<dbReference type="GO" id="GO:0005975">
    <property type="term" value="P:carbohydrate metabolic process"/>
    <property type="evidence" value="ECO:0007669"/>
    <property type="project" value="InterPro"/>
</dbReference>
<evidence type="ECO:0000256" key="1">
    <source>
        <dbReference type="ARBA" id="ARBA00000448"/>
    </source>
</evidence>
<dbReference type="EC" id="3.2.1.21" evidence="3"/>
<keyword evidence="4" id="KW-0378">Hydrolase</keyword>
<dbReference type="GO" id="GO:0008422">
    <property type="term" value="F:beta-glucosidase activity"/>
    <property type="evidence" value="ECO:0007669"/>
    <property type="project" value="UniProtKB-EC"/>
</dbReference>
<dbReference type="EMBL" id="MJBS01000269">
    <property type="protein sequence ID" value="OHE90385.1"/>
    <property type="molecule type" value="Genomic_DNA"/>
</dbReference>
<evidence type="ECO:0000256" key="2">
    <source>
        <dbReference type="ARBA" id="ARBA00005336"/>
    </source>
</evidence>
<accession>A0A1G4AMS7</accession>
<dbReference type="STRING" id="1209926.A0A1G4AMS7"/>
<name>A0A1G4AMS7_9PEZI</name>
<dbReference type="Gene3D" id="3.40.50.1700">
    <property type="entry name" value="Glycoside hydrolase family 3 C-terminal domain"/>
    <property type="match status" value="1"/>
</dbReference>
<keyword evidence="5" id="KW-0119">Carbohydrate metabolism</keyword>
<comment type="similarity">
    <text evidence="2">Belongs to the glycosyl hydrolase 3 family.</text>
</comment>
<dbReference type="InterPro" id="IPR050288">
    <property type="entry name" value="Cellulose_deg_GH3"/>
</dbReference>
<proteinExistence type="inferred from homology"/>
<dbReference type="Gene3D" id="2.60.40.10">
    <property type="entry name" value="Immunoglobulins"/>
    <property type="match status" value="1"/>
</dbReference>
<dbReference type="InterPro" id="IPR037524">
    <property type="entry name" value="PA14/GLEYA"/>
</dbReference>
<dbReference type="InterPro" id="IPR036881">
    <property type="entry name" value="Glyco_hydro_3_C_sf"/>
</dbReference>
<protein>
    <recommendedName>
        <fullName evidence="3">beta-glucosidase</fullName>
        <ecNumber evidence="3">3.2.1.21</ecNumber>
    </recommendedName>
</protein>
<dbReference type="PANTHER" id="PTHR42715:SF3">
    <property type="entry name" value="BETA-GLUCOSIDASE B-RELATED"/>
    <property type="match status" value="1"/>
</dbReference>
<dbReference type="AlphaFoldDB" id="A0A1G4AMS7"/>
<dbReference type="InterPro" id="IPR026891">
    <property type="entry name" value="Fn3-like"/>
</dbReference>
<comment type="catalytic activity">
    <reaction evidence="1">
        <text>Hydrolysis of terminal, non-reducing beta-D-glucosyl residues with release of beta-D-glucose.</text>
        <dbReference type="EC" id="3.2.1.21"/>
    </reaction>
</comment>
<organism evidence="8 9">
    <name type="scientific">Colletotrichum orchidophilum</name>
    <dbReference type="NCBI Taxonomy" id="1209926"/>
    <lineage>
        <taxon>Eukaryota</taxon>
        <taxon>Fungi</taxon>
        <taxon>Dikarya</taxon>
        <taxon>Ascomycota</taxon>
        <taxon>Pezizomycotina</taxon>
        <taxon>Sordariomycetes</taxon>
        <taxon>Hypocreomycetidae</taxon>
        <taxon>Glomerellales</taxon>
        <taxon>Glomerellaceae</taxon>
        <taxon>Colletotrichum</taxon>
    </lineage>
</organism>
<dbReference type="InterPro" id="IPR002772">
    <property type="entry name" value="Glyco_hydro_3_C"/>
</dbReference>
<evidence type="ECO:0000256" key="5">
    <source>
        <dbReference type="ARBA" id="ARBA00023277"/>
    </source>
</evidence>
<feature type="domain" description="PA14" evidence="7">
    <location>
        <begin position="1"/>
        <end position="140"/>
    </location>
</feature>
<evidence type="ECO:0000313" key="9">
    <source>
        <dbReference type="Proteomes" id="UP000176998"/>
    </source>
</evidence>
<dbReference type="Proteomes" id="UP000176998">
    <property type="component" value="Unassembled WGS sequence"/>
</dbReference>